<keyword evidence="2" id="KW-0472">Membrane</keyword>
<gene>
    <name evidence="3" type="ORF">HYN43_017470</name>
</gene>
<evidence type="ECO:0000313" key="4">
    <source>
        <dbReference type="Proteomes" id="UP000270046"/>
    </source>
</evidence>
<accession>A0A494VNJ3</accession>
<dbReference type="OrthoDB" id="1419682at2"/>
<keyword evidence="2" id="KW-1133">Transmembrane helix</keyword>
<evidence type="ECO:0000256" key="1">
    <source>
        <dbReference type="SAM" id="MobiDB-lite"/>
    </source>
</evidence>
<dbReference type="KEGG" id="muh:HYN43_017470"/>
<evidence type="ECO:0000313" key="3">
    <source>
        <dbReference type="EMBL" id="AYL96987.1"/>
    </source>
</evidence>
<dbReference type="Proteomes" id="UP000270046">
    <property type="component" value="Chromosome"/>
</dbReference>
<organism evidence="3 4">
    <name type="scientific">Mucilaginibacter celer</name>
    <dbReference type="NCBI Taxonomy" id="2305508"/>
    <lineage>
        <taxon>Bacteria</taxon>
        <taxon>Pseudomonadati</taxon>
        <taxon>Bacteroidota</taxon>
        <taxon>Sphingobacteriia</taxon>
        <taxon>Sphingobacteriales</taxon>
        <taxon>Sphingobacteriaceae</taxon>
        <taxon>Mucilaginibacter</taxon>
    </lineage>
</organism>
<sequence>MDDQLDNDLRDRIREVFDNYEDTFADEGWLLLRENFPVQDKQRRPVYLWWAGAAAAVLLFLSIGTWVVLNKKDARTGDGLIAVKPVQSAQQQNNAVDTGLSQTAAVNTADSNQAGTGQQPPAQGPATVGAATNGLQNTITKNGGAKSKPANGLPGVVVRAFTPVQIPTVNQGQQAPLAKVTTQQGVQAGNNNPIVITPPAKNADSVKSTLPKANEPQYAVNPAVVQPSVSNSQINKGNAASNAAVSPVIVKPKPKITSMEALLASEDNAPKKVEKDFADKRVKFGVYAATFFNYAKGSQNQVNAGAGITSEIRLSKNIKLATGVAIAQNTLNYDQQQPSNAREAVSFSPALTTAYNNVADFSKVSATPSIKNYNAKLVGLDIPVNIKYEFNPQKTDTYISAGVSSGTFVNEAYTASYNYPGLAQAAGLQQQPADETTHKSFNSFYVAKTLNVAFGIGYPVGKSNRIVIEPFFKYPLDGLGSQQIKFGAGGVNLKLNFTTHKK</sequence>
<name>A0A494VNJ3_9SPHI</name>
<feature type="compositionally biased region" description="Low complexity" evidence="1">
    <location>
        <begin position="113"/>
        <end position="130"/>
    </location>
</feature>
<keyword evidence="4" id="KW-1185">Reference proteome</keyword>
<feature type="region of interest" description="Disordered" evidence="1">
    <location>
        <begin position="189"/>
        <end position="208"/>
    </location>
</feature>
<reference evidence="3 4" key="1">
    <citation type="submission" date="2018-10" db="EMBL/GenBank/DDBJ databases">
        <title>Genome sequencing of Mucilaginibacter sp. HYN0043.</title>
        <authorList>
            <person name="Kim M."/>
            <person name="Yi H."/>
        </authorList>
    </citation>
    <scope>NUCLEOTIDE SEQUENCE [LARGE SCALE GENOMIC DNA]</scope>
    <source>
        <strain evidence="3 4">HYN0043</strain>
    </source>
</reference>
<protein>
    <submittedName>
        <fullName evidence="3">Uncharacterized protein</fullName>
    </submittedName>
</protein>
<proteinExistence type="predicted"/>
<feature type="transmembrane region" description="Helical" evidence="2">
    <location>
        <begin position="47"/>
        <end position="69"/>
    </location>
</feature>
<keyword evidence="2" id="KW-0812">Transmembrane</keyword>
<evidence type="ECO:0000256" key="2">
    <source>
        <dbReference type="SAM" id="Phobius"/>
    </source>
</evidence>
<feature type="region of interest" description="Disordered" evidence="1">
    <location>
        <begin position="110"/>
        <end position="130"/>
    </location>
</feature>
<dbReference type="RefSeq" id="WP_119410574.1">
    <property type="nucleotide sequence ID" value="NZ_CP032869.1"/>
</dbReference>
<dbReference type="EMBL" id="CP032869">
    <property type="protein sequence ID" value="AYL96987.1"/>
    <property type="molecule type" value="Genomic_DNA"/>
</dbReference>
<dbReference type="AlphaFoldDB" id="A0A494VNJ3"/>